<comment type="cofactor">
    <cofactor evidence="1">
        <name>Mg(2+)</name>
        <dbReference type="ChEBI" id="CHEBI:18420"/>
    </cofactor>
</comment>
<dbReference type="AlphaFoldDB" id="A0A8H7PDV1"/>
<dbReference type="OrthoDB" id="10409479at2759"/>
<dbReference type="Proteomes" id="UP000612746">
    <property type="component" value="Unassembled WGS sequence"/>
</dbReference>
<feature type="domain" description="VRR-NUC" evidence="4">
    <location>
        <begin position="1"/>
        <end position="81"/>
    </location>
</feature>
<dbReference type="EMBL" id="JAEPRA010000030">
    <property type="protein sequence ID" value="KAG2171859.1"/>
    <property type="molecule type" value="Genomic_DNA"/>
</dbReference>
<sequence>MLESKVEQHFVDCATARGGEVRKLTYIGRRGAPDRLLILPHGRVFFVELKRPDGKAEDHQTREHQRLRRIGADVRVLDTLEAVDAFFNEVAP</sequence>
<comment type="caution">
    <text evidence="5">The sequence shown here is derived from an EMBL/GenBank/DDBJ whole genome shotgun (WGS) entry which is preliminary data.</text>
</comment>
<evidence type="ECO:0000259" key="4">
    <source>
        <dbReference type="SMART" id="SM00990"/>
    </source>
</evidence>
<reference evidence="5" key="1">
    <citation type="submission" date="2020-12" db="EMBL/GenBank/DDBJ databases">
        <title>Metabolic potential, ecology and presence of endohyphal bacteria is reflected in genomic diversity of Mucoromycotina.</title>
        <authorList>
            <person name="Muszewska A."/>
            <person name="Okrasinska A."/>
            <person name="Steczkiewicz K."/>
            <person name="Drgas O."/>
            <person name="Orlowska M."/>
            <person name="Perlinska-Lenart U."/>
            <person name="Aleksandrzak-Piekarczyk T."/>
            <person name="Szatraj K."/>
            <person name="Zielenkiewicz U."/>
            <person name="Pilsyk S."/>
            <person name="Malc E."/>
            <person name="Mieczkowski P."/>
            <person name="Kruszewska J.S."/>
            <person name="Biernat P."/>
            <person name="Pawlowska J."/>
        </authorList>
    </citation>
    <scope>NUCLEOTIDE SEQUENCE</scope>
    <source>
        <strain evidence="5">WA0000051536</strain>
    </source>
</reference>
<evidence type="ECO:0000313" key="6">
    <source>
        <dbReference type="Proteomes" id="UP000612746"/>
    </source>
</evidence>
<dbReference type="GO" id="GO:0004518">
    <property type="term" value="F:nuclease activity"/>
    <property type="evidence" value="ECO:0007669"/>
    <property type="project" value="UniProtKB-KW"/>
</dbReference>
<gene>
    <name evidence="5" type="ORF">INT44_002504</name>
</gene>
<dbReference type="InterPro" id="IPR014883">
    <property type="entry name" value="VRR_NUC"/>
</dbReference>
<proteinExistence type="predicted"/>
<keyword evidence="3" id="KW-0378">Hydrolase</keyword>
<dbReference type="GO" id="GO:0003676">
    <property type="term" value="F:nucleic acid binding"/>
    <property type="evidence" value="ECO:0007669"/>
    <property type="project" value="InterPro"/>
</dbReference>
<dbReference type="SMART" id="SM00990">
    <property type="entry name" value="VRR_NUC"/>
    <property type="match status" value="1"/>
</dbReference>
<keyword evidence="6" id="KW-1185">Reference proteome</keyword>
<accession>A0A8H7PDV1</accession>
<name>A0A8H7PDV1_9FUNG</name>
<evidence type="ECO:0000313" key="5">
    <source>
        <dbReference type="EMBL" id="KAG2171859.1"/>
    </source>
</evidence>
<organism evidence="5 6">
    <name type="scientific">Umbelopsis vinacea</name>
    <dbReference type="NCBI Taxonomy" id="44442"/>
    <lineage>
        <taxon>Eukaryota</taxon>
        <taxon>Fungi</taxon>
        <taxon>Fungi incertae sedis</taxon>
        <taxon>Mucoromycota</taxon>
        <taxon>Mucoromycotina</taxon>
        <taxon>Umbelopsidomycetes</taxon>
        <taxon>Umbelopsidales</taxon>
        <taxon>Umbelopsidaceae</taxon>
        <taxon>Umbelopsis</taxon>
    </lineage>
</organism>
<dbReference type="Gene3D" id="3.40.1350.10">
    <property type="match status" value="1"/>
</dbReference>
<dbReference type="GO" id="GO:0016788">
    <property type="term" value="F:hydrolase activity, acting on ester bonds"/>
    <property type="evidence" value="ECO:0007669"/>
    <property type="project" value="InterPro"/>
</dbReference>
<evidence type="ECO:0000256" key="1">
    <source>
        <dbReference type="ARBA" id="ARBA00001946"/>
    </source>
</evidence>
<keyword evidence="2" id="KW-0540">Nuclease</keyword>
<evidence type="ECO:0000256" key="3">
    <source>
        <dbReference type="ARBA" id="ARBA00022801"/>
    </source>
</evidence>
<protein>
    <recommendedName>
        <fullName evidence="4">VRR-NUC domain-containing protein</fullName>
    </recommendedName>
</protein>
<evidence type="ECO:0000256" key="2">
    <source>
        <dbReference type="ARBA" id="ARBA00022722"/>
    </source>
</evidence>
<dbReference type="InterPro" id="IPR011856">
    <property type="entry name" value="tRNA_endonuc-like_dom_sf"/>
</dbReference>